<name>G0WGS5_NAUDC</name>
<dbReference type="GO" id="GO:0005200">
    <property type="term" value="F:structural constituent of cytoskeleton"/>
    <property type="evidence" value="ECO:0007669"/>
    <property type="project" value="EnsemblFungi"/>
</dbReference>
<dbReference type="Proteomes" id="UP000000689">
    <property type="component" value="Chromosome 10"/>
</dbReference>
<feature type="region of interest" description="Disordered" evidence="1">
    <location>
        <begin position="44"/>
        <end position="68"/>
    </location>
</feature>
<dbReference type="KEGG" id="ndi:NDAI_0J01110"/>
<dbReference type="GO" id="GO:0005816">
    <property type="term" value="C:spindle pole body"/>
    <property type="evidence" value="ECO:0007669"/>
    <property type="project" value="EnsemblFungi"/>
</dbReference>
<dbReference type="Pfam" id="PF17300">
    <property type="entry name" value="FIN1"/>
    <property type="match status" value="1"/>
</dbReference>
<dbReference type="HOGENOM" id="CLU_095077_0_0_1"/>
<dbReference type="eggNOG" id="ENOG502S4EM">
    <property type="taxonomic scope" value="Eukaryota"/>
</dbReference>
<dbReference type="GO" id="GO:0045104">
    <property type="term" value="P:intermediate filament cytoskeleton organization"/>
    <property type="evidence" value="ECO:0007669"/>
    <property type="project" value="EnsemblFungi"/>
</dbReference>
<accession>G0WGS5</accession>
<keyword evidence="3" id="KW-1185">Reference proteome</keyword>
<feature type="region of interest" description="Disordered" evidence="1">
    <location>
        <begin position="112"/>
        <end position="193"/>
    </location>
</feature>
<evidence type="ECO:0000313" key="2">
    <source>
        <dbReference type="EMBL" id="CCD27003.1"/>
    </source>
</evidence>
<dbReference type="GO" id="GO:1902426">
    <property type="term" value="P:deactivation of mitotic spindle assembly checkpoint"/>
    <property type="evidence" value="ECO:0007669"/>
    <property type="project" value="EnsemblFungi"/>
</dbReference>
<dbReference type="GO" id="GO:0000070">
    <property type="term" value="P:mitotic sister chromatid segregation"/>
    <property type="evidence" value="ECO:0007669"/>
    <property type="project" value="EnsemblFungi"/>
</dbReference>
<proteinExistence type="predicted"/>
<organism evidence="2 3">
    <name type="scientific">Naumovozyma dairenensis (strain ATCC 10597 / BCRC 20456 / CBS 421 / NBRC 0211 / NRRL Y-12639)</name>
    <name type="common">Saccharomyces dairenensis</name>
    <dbReference type="NCBI Taxonomy" id="1071378"/>
    <lineage>
        <taxon>Eukaryota</taxon>
        <taxon>Fungi</taxon>
        <taxon>Dikarya</taxon>
        <taxon>Ascomycota</taxon>
        <taxon>Saccharomycotina</taxon>
        <taxon>Saccharomycetes</taxon>
        <taxon>Saccharomycetales</taxon>
        <taxon>Saccharomycetaceae</taxon>
        <taxon>Naumovozyma</taxon>
    </lineage>
</organism>
<dbReference type="OrthoDB" id="4052026at2759"/>
<evidence type="ECO:0000313" key="3">
    <source>
        <dbReference type="Proteomes" id="UP000000689"/>
    </source>
</evidence>
<dbReference type="GO" id="GO:0034501">
    <property type="term" value="P:protein localization to kinetochore"/>
    <property type="evidence" value="ECO:0007669"/>
    <property type="project" value="EnsemblFungi"/>
</dbReference>
<dbReference type="GO" id="GO:0000235">
    <property type="term" value="C:astral microtubule"/>
    <property type="evidence" value="ECO:0007669"/>
    <property type="project" value="EnsemblFungi"/>
</dbReference>
<dbReference type="GeneID" id="11494183"/>
<dbReference type="AlphaFoldDB" id="G0WGS5"/>
<gene>
    <name evidence="2" type="primary">NDAI0J01110</name>
    <name evidence="2" type="ordered locus">NDAI_0J01110</name>
</gene>
<feature type="compositionally biased region" description="Basic and acidic residues" evidence="1">
    <location>
        <begin position="50"/>
        <end position="67"/>
    </location>
</feature>
<dbReference type="InterPro" id="IPR035260">
    <property type="entry name" value="Fin1"/>
</dbReference>
<dbReference type="STRING" id="1071378.G0WGS5"/>
<reference evidence="2 3" key="1">
    <citation type="journal article" date="2011" name="Proc. Natl. Acad. Sci. U.S.A.">
        <title>Evolutionary erosion of yeast sex chromosomes by mating-type switching accidents.</title>
        <authorList>
            <person name="Gordon J.L."/>
            <person name="Armisen D."/>
            <person name="Proux-Wera E."/>
            <person name="Oheigeartaigh S.S."/>
            <person name="Byrne K.P."/>
            <person name="Wolfe K.H."/>
        </authorList>
    </citation>
    <scope>NUCLEOTIDE SEQUENCE [LARGE SCALE GENOMIC DNA]</scope>
    <source>
        <strain evidence="3">ATCC 10597 / BCRC 20456 / CBS 421 / NBRC 0211 / NRRL Y-12639</strain>
    </source>
</reference>
<feature type="compositionally biased region" description="Acidic residues" evidence="1">
    <location>
        <begin position="121"/>
        <end position="133"/>
    </location>
</feature>
<dbReference type="GO" id="GO:0000164">
    <property type="term" value="C:protein phosphatase type 1 complex"/>
    <property type="evidence" value="ECO:0007669"/>
    <property type="project" value="EnsemblFungi"/>
</dbReference>
<dbReference type="GO" id="GO:0072686">
    <property type="term" value="C:mitotic spindle"/>
    <property type="evidence" value="ECO:0007669"/>
    <property type="project" value="EnsemblFungi"/>
</dbReference>
<protein>
    <submittedName>
        <fullName evidence="2">Uncharacterized protein</fullName>
    </submittedName>
</protein>
<dbReference type="OMA" id="MRISPNK"/>
<dbReference type="GO" id="GO:0000776">
    <property type="term" value="C:kinetochore"/>
    <property type="evidence" value="ECO:0007669"/>
    <property type="project" value="EnsemblFungi"/>
</dbReference>
<dbReference type="RefSeq" id="XP_003672246.1">
    <property type="nucleotide sequence ID" value="XM_003672198.1"/>
</dbReference>
<evidence type="ECO:0000256" key="1">
    <source>
        <dbReference type="SAM" id="MobiDB-lite"/>
    </source>
</evidence>
<dbReference type="GO" id="GO:0005882">
    <property type="term" value="C:intermediate filament"/>
    <property type="evidence" value="ECO:0007669"/>
    <property type="project" value="EnsemblFungi"/>
</dbReference>
<dbReference type="GO" id="GO:0008017">
    <property type="term" value="F:microtubule binding"/>
    <property type="evidence" value="ECO:0007669"/>
    <property type="project" value="EnsemblFungi"/>
</dbReference>
<dbReference type="GO" id="GO:0007052">
    <property type="term" value="P:mitotic spindle organization"/>
    <property type="evidence" value="ECO:0007669"/>
    <property type="project" value="EnsemblFungi"/>
</dbReference>
<sequence>MLIESNTIKQWDKNQDKDIKIMSTNNNHRSNSKLHPTKDVFKRLSLSPSRNDKTSKPQSHYKNEKRISLSLSPIRIQETARHLGSPPKRLVSFPHHLEKTYRDSISDSLLSNTREHLPNHDDDDDDDDDDDNELLYFPTSPTKFNIDKTVGGDGSRSRIRSRFKNGLMSPERIQSERDPSSLSPLRASPSKNKNLLQKLERENDLDTLTEMNTLHNSRKDTHGDSSMIPKKRVKFHVPSSRTPEEDGKNEAVLQQLEEAKDMLIKIIKKQDDLEIRMSRIEHSILDQRNKMR</sequence>
<dbReference type="EMBL" id="HE580276">
    <property type="protein sequence ID" value="CCD27003.1"/>
    <property type="molecule type" value="Genomic_DNA"/>
</dbReference>
<feature type="compositionally biased region" description="Low complexity" evidence="1">
    <location>
        <begin position="180"/>
        <end position="190"/>
    </location>
</feature>
<dbReference type="GO" id="GO:0005634">
    <property type="term" value="C:nucleus"/>
    <property type="evidence" value="ECO:0007669"/>
    <property type="project" value="EnsemblFungi"/>
</dbReference>